<evidence type="ECO:0000313" key="1">
    <source>
        <dbReference type="EMBL" id="JAH71682.1"/>
    </source>
</evidence>
<accession>A0A0E9V0V0</accession>
<protein>
    <submittedName>
        <fullName evidence="1">Uncharacterized protein</fullName>
    </submittedName>
</protein>
<name>A0A0E9V0V0_ANGAN</name>
<reference evidence="1" key="1">
    <citation type="submission" date="2014-11" db="EMBL/GenBank/DDBJ databases">
        <authorList>
            <person name="Amaro Gonzalez C."/>
        </authorList>
    </citation>
    <scope>NUCLEOTIDE SEQUENCE</scope>
</reference>
<sequence length="33" mass="3547">MSHGILLLGPHRSQLVTRTALPALRCPGDHAEV</sequence>
<reference evidence="1" key="2">
    <citation type="journal article" date="2015" name="Fish Shellfish Immunol.">
        <title>Early steps in the European eel (Anguilla anguilla)-Vibrio vulnificus interaction in the gills: Role of the RtxA13 toxin.</title>
        <authorList>
            <person name="Callol A."/>
            <person name="Pajuelo D."/>
            <person name="Ebbesson L."/>
            <person name="Teles M."/>
            <person name="MacKenzie S."/>
            <person name="Amaro C."/>
        </authorList>
    </citation>
    <scope>NUCLEOTIDE SEQUENCE</scope>
</reference>
<organism evidence="1">
    <name type="scientific">Anguilla anguilla</name>
    <name type="common">European freshwater eel</name>
    <name type="synonym">Muraena anguilla</name>
    <dbReference type="NCBI Taxonomy" id="7936"/>
    <lineage>
        <taxon>Eukaryota</taxon>
        <taxon>Metazoa</taxon>
        <taxon>Chordata</taxon>
        <taxon>Craniata</taxon>
        <taxon>Vertebrata</taxon>
        <taxon>Euteleostomi</taxon>
        <taxon>Actinopterygii</taxon>
        <taxon>Neopterygii</taxon>
        <taxon>Teleostei</taxon>
        <taxon>Anguilliformes</taxon>
        <taxon>Anguillidae</taxon>
        <taxon>Anguilla</taxon>
    </lineage>
</organism>
<proteinExistence type="predicted"/>
<dbReference type="AlphaFoldDB" id="A0A0E9V0V0"/>
<dbReference type="EMBL" id="GBXM01036895">
    <property type="protein sequence ID" value="JAH71682.1"/>
    <property type="molecule type" value="Transcribed_RNA"/>
</dbReference>